<dbReference type="GO" id="GO:0048029">
    <property type="term" value="F:monosaccharide binding"/>
    <property type="evidence" value="ECO:0007669"/>
    <property type="project" value="TreeGrafter"/>
</dbReference>
<comment type="similarity">
    <text evidence="4">Belongs to the GPI family.</text>
</comment>
<dbReference type="RefSeq" id="WP_039459331.1">
    <property type="nucleotide sequence ID" value="NZ_JSWE01000223.1"/>
</dbReference>
<evidence type="ECO:0000313" key="5">
    <source>
        <dbReference type="EMBL" id="KIE04154.1"/>
    </source>
</evidence>
<dbReference type="GO" id="GO:0004347">
    <property type="term" value="F:glucose-6-phosphate isomerase activity"/>
    <property type="evidence" value="ECO:0007669"/>
    <property type="project" value="UniProtKB-EC"/>
</dbReference>
<dbReference type="AlphaFoldDB" id="A0A0C1QF35"/>
<comment type="pathway">
    <text evidence="4">Carbohydrate degradation; glycolysis; D-glyceraldehyde 3-phosphate and glycerone phosphate from D-glucose: step 2/4.</text>
</comment>
<reference evidence="5 6" key="1">
    <citation type="submission" date="2014-11" db="EMBL/GenBank/DDBJ databases">
        <title>A Rickettsiales Symbiont of Amoebae With Ancient Features.</title>
        <authorList>
            <person name="Schulz F."/>
            <person name="Martijn J."/>
            <person name="Wascher F."/>
            <person name="Kostanjsek R."/>
            <person name="Ettema T.J."/>
            <person name="Horn M."/>
        </authorList>
    </citation>
    <scope>NUCLEOTIDE SEQUENCE [LARGE SCALE GENOMIC DNA]</scope>
    <source>
        <strain evidence="5 6">UWC36</strain>
    </source>
</reference>
<gene>
    <name evidence="5" type="ORF">NF27_JF00320</name>
</gene>
<dbReference type="InterPro" id="IPR046348">
    <property type="entry name" value="SIS_dom_sf"/>
</dbReference>
<dbReference type="EC" id="5.3.1.9" evidence="4"/>
<dbReference type="STRING" id="86105.NF27_JF00320"/>
<evidence type="ECO:0000256" key="2">
    <source>
        <dbReference type="ARBA" id="ARBA00023152"/>
    </source>
</evidence>
<evidence type="ECO:0000256" key="4">
    <source>
        <dbReference type="RuleBase" id="RU000612"/>
    </source>
</evidence>
<dbReference type="InterPro" id="IPR001672">
    <property type="entry name" value="G6P_Isomerase"/>
</dbReference>
<dbReference type="PATRIC" id="fig|86105.3.peg.1978"/>
<comment type="caution">
    <text evidence="5">The sequence shown here is derived from an EMBL/GenBank/DDBJ whole genome shotgun (WGS) entry which is preliminary data.</text>
</comment>
<evidence type="ECO:0000256" key="3">
    <source>
        <dbReference type="ARBA" id="ARBA00023235"/>
    </source>
</evidence>
<dbReference type="GO" id="GO:0051156">
    <property type="term" value="P:glucose 6-phosphate metabolic process"/>
    <property type="evidence" value="ECO:0007669"/>
    <property type="project" value="TreeGrafter"/>
</dbReference>
<accession>A0A0C1QF35</accession>
<dbReference type="GO" id="GO:0005829">
    <property type="term" value="C:cytosol"/>
    <property type="evidence" value="ECO:0007669"/>
    <property type="project" value="TreeGrafter"/>
</dbReference>
<dbReference type="PANTHER" id="PTHR11469:SF1">
    <property type="entry name" value="GLUCOSE-6-PHOSPHATE ISOMERASE"/>
    <property type="match status" value="1"/>
</dbReference>
<dbReference type="Pfam" id="PF00342">
    <property type="entry name" value="PGI"/>
    <property type="match status" value="1"/>
</dbReference>
<proteinExistence type="inferred from homology"/>
<sequence>MNIKLSSNMECFQRGEEFLKVLHYIKDNSAPDYKLFSFNSSYYYNLTNLLEPIARQIKEDCRTVVMVGMGGAILNPKTFALFNRNADLNIEYLDTLDPIYFQSFIKRIELKQTKFLIISKSGETLETISLCLTLIKIFEQQGIKNINKHFIFITGFKDSTLKEIAINLGSTILPHEEIGGRFASFTNINLLPLMLMNQDAHAFCEGGEEVLRDFLYNREESLIAKGMPFLTNMVENKYSIHINMSYAKSLHNFLEWNKQIIAESLGKEGFGITPMCAHGPEDQHSQLQLYLDGSKDKFFSLYNFAIYKAPNLPAVEFQGIFNKTIEDLILAQYKAFVDILSEHKIPTRQITMLDDSAKSLGALMMFSMIETIVLGLMNNINPFGQPAVEGMKQLVYKLLK</sequence>
<dbReference type="PROSITE" id="PS51463">
    <property type="entry name" value="P_GLUCOSE_ISOMERASE_3"/>
    <property type="match status" value="1"/>
</dbReference>
<keyword evidence="6" id="KW-1185">Reference proteome</keyword>
<dbReference type="PANTHER" id="PTHR11469">
    <property type="entry name" value="GLUCOSE-6-PHOSPHATE ISOMERASE"/>
    <property type="match status" value="1"/>
</dbReference>
<evidence type="ECO:0000256" key="1">
    <source>
        <dbReference type="ARBA" id="ARBA00022432"/>
    </source>
</evidence>
<dbReference type="GO" id="GO:0097367">
    <property type="term" value="F:carbohydrate derivative binding"/>
    <property type="evidence" value="ECO:0007669"/>
    <property type="project" value="InterPro"/>
</dbReference>
<keyword evidence="3 4" id="KW-0413">Isomerase</keyword>
<evidence type="ECO:0000313" key="6">
    <source>
        <dbReference type="Proteomes" id="UP000031258"/>
    </source>
</evidence>
<organism evidence="5 6">
    <name type="scientific">Candidatus Jidaibacter acanthamoebae</name>
    <dbReference type="NCBI Taxonomy" id="86105"/>
    <lineage>
        <taxon>Bacteria</taxon>
        <taxon>Pseudomonadati</taxon>
        <taxon>Pseudomonadota</taxon>
        <taxon>Alphaproteobacteria</taxon>
        <taxon>Rickettsiales</taxon>
        <taxon>Candidatus Midichloriaceae</taxon>
        <taxon>Candidatus Jidaibacter</taxon>
    </lineage>
</organism>
<keyword evidence="2 4" id="KW-0324">Glycolysis</keyword>
<name>A0A0C1QF35_9RICK</name>
<dbReference type="PRINTS" id="PR00662">
    <property type="entry name" value="G6PISOMERASE"/>
</dbReference>
<dbReference type="EMBL" id="JSWE01000223">
    <property type="protein sequence ID" value="KIE04154.1"/>
    <property type="molecule type" value="Genomic_DNA"/>
</dbReference>
<protein>
    <recommendedName>
        <fullName evidence="4">Glucose-6-phosphate isomerase</fullName>
        <ecNumber evidence="4">5.3.1.9</ecNumber>
    </recommendedName>
</protein>
<keyword evidence="1 4" id="KW-0312">Gluconeogenesis</keyword>
<dbReference type="GO" id="GO:0006094">
    <property type="term" value="P:gluconeogenesis"/>
    <property type="evidence" value="ECO:0007669"/>
    <property type="project" value="UniProtKB-KW"/>
</dbReference>
<dbReference type="UniPathway" id="UPA00109">
    <property type="reaction ID" value="UER00181"/>
</dbReference>
<comment type="catalytic activity">
    <reaction evidence="4">
        <text>alpha-D-glucose 6-phosphate = beta-D-fructose 6-phosphate</text>
        <dbReference type="Rhea" id="RHEA:11816"/>
        <dbReference type="ChEBI" id="CHEBI:57634"/>
        <dbReference type="ChEBI" id="CHEBI:58225"/>
        <dbReference type="EC" id="5.3.1.9"/>
    </reaction>
</comment>
<dbReference type="GO" id="GO:0006096">
    <property type="term" value="P:glycolytic process"/>
    <property type="evidence" value="ECO:0007669"/>
    <property type="project" value="UniProtKB-UniPathway"/>
</dbReference>
<dbReference type="Gene3D" id="3.40.50.10490">
    <property type="entry name" value="Glucose-6-phosphate isomerase like protein, domain 1"/>
    <property type="match status" value="2"/>
</dbReference>
<dbReference type="OrthoDB" id="140919at2"/>
<dbReference type="SUPFAM" id="SSF53697">
    <property type="entry name" value="SIS domain"/>
    <property type="match status" value="1"/>
</dbReference>
<dbReference type="Proteomes" id="UP000031258">
    <property type="component" value="Unassembled WGS sequence"/>
</dbReference>